<evidence type="ECO:0000313" key="5">
    <source>
        <dbReference type="EMBL" id="GAF24771.1"/>
    </source>
</evidence>
<name>A0A0S6UAC9_NEOTH</name>
<dbReference type="Pfam" id="PF13237">
    <property type="entry name" value="Fer4_10"/>
    <property type="match status" value="1"/>
</dbReference>
<keyword evidence="2" id="KW-0408">Iron</keyword>
<reference evidence="5" key="1">
    <citation type="journal article" date="2014" name="Gene">
        <title>Genome-guided analysis of transformation efficiency and carbon dioxide assimilation by Moorella thermoacetica Y72.</title>
        <authorList>
            <person name="Tsukahara K."/>
            <person name="Kita A."/>
            <person name="Nakashimada Y."/>
            <person name="Hoshino T."/>
            <person name="Murakami K."/>
        </authorList>
    </citation>
    <scope>NUCLEOTIDE SEQUENCE [LARGE SCALE GENOMIC DNA]</scope>
    <source>
        <strain evidence="5">Y72</strain>
    </source>
</reference>
<gene>
    <name evidence="5" type="ORF">MTY_0099</name>
</gene>
<evidence type="ECO:0000256" key="2">
    <source>
        <dbReference type="ARBA" id="ARBA00023004"/>
    </source>
</evidence>
<dbReference type="InterPro" id="IPR036812">
    <property type="entry name" value="NAD(P)_OxRdtase_dom_sf"/>
</dbReference>
<dbReference type="GO" id="GO:0051536">
    <property type="term" value="F:iron-sulfur cluster binding"/>
    <property type="evidence" value="ECO:0007669"/>
    <property type="project" value="UniProtKB-KW"/>
</dbReference>
<sequence length="315" mass="34055">MQYTTLGTSGIRVSRLCFGSLTMGPLQAGLSIKEGAGLIRRALELGVNFIDTAQCYNNYPYIRAALKGWSGEVVVATKSYDYTAEGMALSLEEARREMDREVIDIFLLHEQETALTLAGHRPALDYLLEARERGLVRAVGISSHAVEAVRVAATMPEIDVIHPLYNRAGLGILDGTREEMLAAITLAHTRGKGIYAMKALGGGHLAGEARAALEFVLKTPGIDAVAVGMQSPAEVEANVAWCSGREPGEDVLSRLQARKRCLLIEEWCQGCGNCVRRCPQGALEVIDGRAVVDPERCILCGYCAGACRDFCIKVI</sequence>
<evidence type="ECO:0000256" key="3">
    <source>
        <dbReference type="ARBA" id="ARBA00023014"/>
    </source>
</evidence>
<dbReference type="GO" id="GO:0016491">
    <property type="term" value="F:oxidoreductase activity"/>
    <property type="evidence" value="ECO:0007669"/>
    <property type="project" value="InterPro"/>
</dbReference>
<dbReference type="InterPro" id="IPR017900">
    <property type="entry name" value="4Fe4S_Fe_S_CS"/>
</dbReference>
<organism evidence="5">
    <name type="scientific">Moorella thermoacetica Y72</name>
    <dbReference type="NCBI Taxonomy" id="1325331"/>
    <lineage>
        <taxon>Bacteria</taxon>
        <taxon>Bacillati</taxon>
        <taxon>Bacillota</taxon>
        <taxon>Clostridia</taxon>
        <taxon>Neomoorellales</taxon>
        <taxon>Neomoorellaceae</taxon>
        <taxon>Neomoorella</taxon>
    </lineage>
</organism>
<dbReference type="PROSITE" id="PS00198">
    <property type="entry name" value="4FE4S_FER_1"/>
    <property type="match status" value="1"/>
</dbReference>
<dbReference type="InterPro" id="IPR017896">
    <property type="entry name" value="4Fe4S_Fe-S-bd"/>
</dbReference>
<dbReference type="PANTHER" id="PTHR43312:SF1">
    <property type="entry name" value="NADP-DEPENDENT OXIDOREDUCTASE DOMAIN-CONTAINING PROTEIN"/>
    <property type="match status" value="1"/>
</dbReference>
<feature type="domain" description="4Fe-4S ferredoxin-type" evidence="4">
    <location>
        <begin position="259"/>
        <end position="288"/>
    </location>
</feature>
<dbReference type="SUPFAM" id="SSF54862">
    <property type="entry name" value="4Fe-4S ferredoxins"/>
    <property type="match status" value="1"/>
</dbReference>
<dbReference type="GO" id="GO:0046872">
    <property type="term" value="F:metal ion binding"/>
    <property type="evidence" value="ECO:0007669"/>
    <property type="project" value="UniProtKB-KW"/>
</dbReference>
<dbReference type="InterPro" id="IPR053135">
    <property type="entry name" value="AKR2_Oxidoreductase"/>
</dbReference>
<dbReference type="InterPro" id="IPR020471">
    <property type="entry name" value="AKR"/>
</dbReference>
<proteinExistence type="predicted"/>
<evidence type="ECO:0000259" key="4">
    <source>
        <dbReference type="PROSITE" id="PS51379"/>
    </source>
</evidence>
<dbReference type="Proteomes" id="UP000063718">
    <property type="component" value="Unassembled WGS sequence"/>
</dbReference>
<protein>
    <submittedName>
        <fullName evidence="5">Predicted oxidoreductases of the aldo/keto reductase family</fullName>
    </submittedName>
</protein>
<dbReference type="AlphaFoldDB" id="A0A0S6UAC9"/>
<dbReference type="PANTHER" id="PTHR43312">
    <property type="entry name" value="D-THREO-ALDOSE 1-DEHYDROGENASE"/>
    <property type="match status" value="1"/>
</dbReference>
<dbReference type="InterPro" id="IPR023210">
    <property type="entry name" value="NADP_OxRdtase_dom"/>
</dbReference>
<accession>A0A0S6UAC9</accession>
<dbReference type="Gene3D" id="3.20.20.100">
    <property type="entry name" value="NADP-dependent oxidoreductase domain"/>
    <property type="match status" value="1"/>
</dbReference>
<keyword evidence="3" id="KW-0411">Iron-sulfur</keyword>
<feature type="domain" description="4Fe-4S ferredoxin-type" evidence="4">
    <location>
        <begin position="289"/>
        <end position="315"/>
    </location>
</feature>
<keyword evidence="1" id="KW-0479">Metal-binding</keyword>
<dbReference type="PROSITE" id="PS51379">
    <property type="entry name" value="4FE4S_FER_2"/>
    <property type="match status" value="2"/>
</dbReference>
<dbReference type="PRINTS" id="PR00069">
    <property type="entry name" value="ALDKETRDTASE"/>
</dbReference>
<dbReference type="EMBL" id="DF238840">
    <property type="protein sequence ID" value="GAF24771.1"/>
    <property type="molecule type" value="Genomic_DNA"/>
</dbReference>
<dbReference type="CDD" id="cd19100">
    <property type="entry name" value="AKR_unchar"/>
    <property type="match status" value="1"/>
</dbReference>
<dbReference type="Pfam" id="PF00248">
    <property type="entry name" value="Aldo_ket_red"/>
    <property type="match status" value="1"/>
</dbReference>
<dbReference type="SUPFAM" id="SSF51430">
    <property type="entry name" value="NAD(P)-linked oxidoreductase"/>
    <property type="match status" value="1"/>
</dbReference>
<dbReference type="Gene3D" id="3.30.70.20">
    <property type="match status" value="1"/>
</dbReference>
<evidence type="ECO:0000256" key="1">
    <source>
        <dbReference type="ARBA" id="ARBA00022723"/>
    </source>
</evidence>
<dbReference type="RefSeq" id="WP_025772972.1">
    <property type="nucleotide sequence ID" value="NZ_DF238840.1"/>
</dbReference>